<sequence length="207" mass="23036">MQRDGDGQRAYRRQDCSTHPNTQHPKPHSSTAPHASPRAASQPHRPSRTCSGWREMTASALHGSPGRRAGGCLSLTRTRCRFAARPDRVRAGPVAVARWRQARHMMRASPRPWYVHRQKEPSLLSVSCRRAASVGQEEPPCRAAGPHAPSTTARHERARRQGPARTSKSASLTWSGRRKRSSSTVLVQAVPHASDSEQRASRQGWRR</sequence>
<dbReference type="AlphaFoldDB" id="A0A6A6XLR4"/>
<feature type="compositionally biased region" description="Basic and acidic residues" evidence="1">
    <location>
        <begin position="1"/>
        <end position="16"/>
    </location>
</feature>
<feature type="compositionally biased region" description="Polar residues" evidence="1">
    <location>
        <begin position="164"/>
        <end position="174"/>
    </location>
</feature>
<name>A0A6A6XLR4_9PLEO</name>
<protein>
    <submittedName>
        <fullName evidence="2">Uncharacterized protein</fullName>
    </submittedName>
</protein>
<organism evidence="2 3">
    <name type="scientific">Melanomma pulvis-pyrius CBS 109.77</name>
    <dbReference type="NCBI Taxonomy" id="1314802"/>
    <lineage>
        <taxon>Eukaryota</taxon>
        <taxon>Fungi</taxon>
        <taxon>Dikarya</taxon>
        <taxon>Ascomycota</taxon>
        <taxon>Pezizomycotina</taxon>
        <taxon>Dothideomycetes</taxon>
        <taxon>Pleosporomycetidae</taxon>
        <taxon>Pleosporales</taxon>
        <taxon>Melanommataceae</taxon>
        <taxon>Melanomma</taxon>
    </lineage>
</organism>
<evidence type="ECO:0000313" key="3">
    <source>
        <dbReference type="Proteomes" id="UP000799757"/>
    </source>
</evidence>
<evidence type="ECO:0000256" key="1">
    <source>
        <dbReference type="SAM" id="MobiDB-lite"/>
    </source>
</evidence>
<keyword evidence="3" id="KW-1185">Reference proteome</keyword>
<feature type="region of interest" description="Disordered" evidence="1">
    <location>
        <begin position="134"/>
        <end position="207"/>
    </location>
</feature>
<accession>A0A6A6XLR4</accession>
<feature type="region of interest" description="Disordered" evidence="1">
    <location>
        <begin position="1"/>
        <end position="50"/>
    </location>
</feature>
<evidence type="ECO:0000313" key="2">
    <source>
        <dbReference type="EMBL" id="KAF2796855.1"/>
    </source>
</evidence>
<gene>
    <name evidence="2" type="ORF">K505DRAFT_154903</name>
</gene>
<reference evidence="2" key="1">
    <citation type="journal article" date="2020" name="Stud. Mycol.">
        <title>101 Dothideomycetes genomes: a test case for predicting lifestyles and emergence of pathogens.</title>
        <authorList>
            <person name="Haridas S."/>
            <person name="Albert R."/>
            <person name="Binder M."/>
            <person name="Bloem J."/>
            <person name="Labutti K."/>
            <person name="Salamov A."/>
            <person name="Andreopoulos B."/>
            <person name="Baker S."/>
            <person name="Barry K."/>
            <person name="Bills G."/>
            <person name="Bluhm B."/>
            <person name="Cannon C."/>
            <person name="Castanera R."/>
            <person name="Culley D."/>
            <person name="Daum C."/>
            <person name="Ezra D."/>
            <person name="Gonzalez J."/>
            <person name="Henrissat B."/>
            <person name="Kuo A."/>
            <person name="Liang C."/>
            <person name="Lipzen A."/>
            <person name="Lutzoni F."/>
            <person name="Magnuson J."/>
            <person name="Mondo S."/>
            <person name="Nolan M."/>
            <person name="Ohm R."/>
            <person name="Pangilinan J."/>
            <person name="Park H.-J."/>
            <person name="Ramirez L."/>
            <person name="Alfaro M."/>
            <person name="Sun H."/>
            <person name="Tritt A."/>
            <person name="Yoshinaga Y."/>
            <person name="Zwiers L.-H."/>
            <person name="Turgeon B."/>
            <person name="Goodwin S."/>
            <person name="Spatafora J."/>
            <person name="Crous P."/>
            <person name="Grigoriev I."/>
        </authorList>
    </citation>
    <scope>NUCLEOTIDE SEQUENCE</scope>
    <source>
        <strain evidence="2">CBS 109.77</strain>
    </source>
</reference>
<dbReference type="Proteomes" id="UP000799757">
    <property type="component" value="Unassembled WGS sequence"/>
</dbReference>
<proteinExistence type="predicted"/>
<feature type="compositionally biased region" description="Polar residues" evidence="1">
    <location>
        <begin position="17"/>
        <end position="33"/>
    </location>
</feature>
<dbReference type="EMBL" id="MU001820">
    <property type="protein sequence ID" value="KAF2796855.1"/>
    <property type="molecule type" value="Genomic_DNA"/>
</dbReference>